<reference evidence="2" key="2">
    <citation type="journal article" date="2022" name="Res Sq">
        <title>Evolution of multicellular longitudinally dividing oral cavity symbionts (Neisseriaceae).</title>
        <authorList>
            <person name="Nyongesa S."/>
            <person name="Weber P."/>
            <person name="Bernet E."/>
            <person name="Pullido F."/>
            <person name="Nieckarz M."/>
            <person name="Delaby M."/>
            <person name="Nieves C."/>
            <person name="Viehboeck T."/>
            <person name="Krause N."/>
            <person name="Rivera-Millot A."/>
            <person name="Nakamura A."/>
            <person name="Vischer N."/>
            <person name="VanNieuwenhze M."/>
            <person name="Brun Y."/>
            <person name="Cava F."/>
            <person name="Bulgheresi S."/>
            <person name="Veyrier F."/>
        </authorList>
    </citation>
    <scope>NUCLEOTIDE SEQUENCE</scope>
    <source>
        <strain evidence="2">SAG 1488-6</strain>
    </source>
</reference>
<evidence type="ECO:0008006" key="4">
    <source>
        <dbReference type="Google" id="ProtNLM"/>
    </source>
</evidence>
<feature type="signal peptide" evidence="1">
    <location>
        <begin position="1"/>
        <end position="23"/>
    </location>
</feature>
<dbReference type="EMBL" id="CP091512">
    <property type="protein sequence ID" value="UOO93193.1"/>
    <property type="molecule type" value="Genomic_DNA"/>
</dbReference>
<dbReference type="Proteomes" id="UP000832034">
    <property type="component" value="Chromosome"/>
</dbReference>
<name>A0ABY4ECX3_VITST</name>
<reference evidence="2" key="1">
    <citation type="submission" date="2021-12" db="EMBL/GenBank/DDBJ databases">
        <authorList>
            <person name="Veyrier F.J."/>
        </authorList>
    </citation>
    <scope>NUCLEOTIDE SEQUENCE</scope>
    <source>
        <strain evidence="2">SAG 1488-6</strain>
    </source>
</reference>
<keyword evidence="3" id="KW-1185">Reference proteome</keyword>
<protein>
    <recommendedName>
        <fullName evidence="4">VCBS repeat-containing protein</fullName>
    </recommendedName>
</protein>
<organism evidence="2 3">
    <name type="scientific">Vitreoscilla stercoraria</name>
    <dbReference type="NCBI Taxonomy" id="61"/>
    <lineage>
        <taxon>Bacteria</taxon>
        <taxon>Pseudomonadati</taxon>
        <taxon>Pseudomonadota</taxon>
        <taxon>Betaproteobacteria</taxon>
        <taxon>Neisseriales</taxon>
        <taxon>Neisseriaceae</taxon>
        <taxon>Vitreoscilla</taxon>
    </lineage>
</organism>
<evidence type="ECO:0000313" key="2">
    <source>
        <dbReference type="EMBL" id="UOO93193.1"/>
    </source>
</evidence>
<sequence>MLKTIHKIIAISMVLGTAQWAQAQVLGEARGDLDGDGQAEIVVVTDTGRPSNNDLGSIRKLEVFKIQNGKRSLWQQSQQVILPSQAGGMMGDPFQEISIKNGSLFVNHAGGSSWKWDTRDQYRYQNGQFELIGYQSSSGRICDSWTKIDVNFQTGKMIYKQEADGNVDACDDNIAKIKPINETFVNKNVKLNFKNRHAQEVYVIAPKSKEKIYFSSGN</sequence>
<proteinExistence type="predicted"/>
<keyword evidence="1" id="KW-0732">Signal</keyword>
<evidence type="ECO:0000313" key="3">
    <source>
        <dbReference type="Proteomes" id="UP000832034"/>
    </source>
</evidence>
<accession>A0ABY4ECX3</accession>
<feature type="chain" id="PRO_5047075733" description="VCBS repeat-containing protein" evidence="1">
    <location>
        <begin position="24"/>
        <end position="218"/>
    </location>
</feature>
<dbReference type="RefSeq" id="WP_019957523.1">
    <property type="nucleotide sequence ID" value="NZ_CP091512.1"/>
</dbReference>
<gene>
    <name evidence="2" type="ORF">LVJ81_03935</name>
</gene>
<evidence type="ECO:0000256" key="1">
    <source>
        <dbReference type="SAM" id="SignalP"/>
    </source>
</evidence>